<dbReference type="GO" id="GO:0016301">
    <property type="term" value="F:kinase activity"/>
    <property type="evidence" value="ECO:0007669"/>
    <property type="project" value="UniProtKB-KW"/>
</dbReference>
<dbReference type="InterPro" id="IPR050980">
    <property type="entry name" value="2C_sensor_his_kinase"/>
</dbReference>
<dbReference type="SUPFAM" id="SSF47384">
    <property type="entry name" value="Homodimeric domain of signal transducing histidine kinase"/>
    <property type="match status" value="1"/>
</dbReference>
<dbReference type="SMART" id="SM00388">
    <property type="entry name" value="HisKA"/>
    <property type="match status" value="1"/>
</dbReference>
<feature type="compositionally biased region" description="Low complexity" evidence="23">
    <location>
        <begin position="292"/>
        <end position="318"/>
    </location>
</feature>
<keyword evidence="16 24" id="KW-1133">Transmembrane helix</keyword>
<evidence type="ECO:0000256" key="24">
    <source>
        <dbReference type="SAM" id="Phobius"/>
    </source>
</evidence>
<organism evidence="27 28">
    <name type="scientific">Kitasatospora paracochleata</name>
    <dbReference type="NCBI Taxonomy" id="58354"/>
    <lineage>
        <taxon>Bacteria</taxon>
        <taxon>Bacillati</taxon>
        <taxon>Actinomycetota</taxon>
        <taxon>Actinomycetes</taxon>
        <taxon>Kitasatosporales</taxon>
        <taxon>Streptomycetaceae</taxon>
        <taxon>Kitasatospora</taxon>
    </lineage>
</organism>
<dbReference type="Gene3D" id="3.30.565.10">
    <property type="entry name" value="Histidine kinase-like ATPase, C-terminal domain"/>
    <property type="match status" value="1"/>
</dbReference>
<dbReference type="PROSITE" id="PS50109">
    <property type="entry name" value="HIS_KIN"/>
    <property type="match status" value="1"/>
</dbReference>
<keyword evidence="14" id="KW-0460">Magnesium</keyword>
<evidence type="ECO:0000256" key="2">
    <source>
        <dbReference type="ARBA" id="ARBA00001936"/>
    </source>
</evidence>
<dbReference type="CDD" id="cd06225">
    <property type="entry name" value="HAMP"/>
    <property type="match status" value="1"/>
</dbReference>
<feature type="domain" description="HAMP" evidence="26">
    <location>
        <begin position="167"/>
        <end position="219"/>
    </location>
</feature>
<evidence type="ECO:0000256" key="7">
    <source>
        <dbReference type="ARBA" id="ARBA00022553"/>
    </source>
</evidence>
<reference evidence="27 28" key="1">
    <citation type="submission" date="2022-06" db="EMBL/GenBank/DDBJ databases">
        <title>Sequencing the genomes of 1000 actinobacteria strains.</title>
        <authorList>
            <person name="Klenk H.-P."/>
        </authorList>
    </citation>
    <scope>NUCLEOTIDE SEQUENCE [LARGE SCALE GENOMIC DNA]</scope>
    <source>
        <strain evidence="27 28">DSM 41656</strain>
    </source>
</reference>
<keyword evidence="6" id="KW-1003">Cell membrane</keyword>
<keyword evidence="28" id="KW-1185">Reference proteome</keyword>
<dbReference type="InterPro" id="IPR004358">
    <property type="entry name" value="Sig_transdc_His_kin-like_C"/>
</dbReference>
<evidence type="ECO:0000256" key="9">
    <source>
        <dbReference type="ARBA" id="ARBA00022692"/>
    </source>
</evidence>
<feature type="region of interest" description="Disordered" evidence="23">
    <location>
        <begin position="460"/>
        <end position="483"/>
    </location>
</feature>
<dbReference type="SMART" id="SM00304">
    <property type="entry name" value="HAMP"/>
    <property type="match status" value="1"/>
</dbReference>
<evidence type="ECO:0000256" key="22">
    <source>
        <dbReference type="ARBA" id="ARBA00041776"/>
    </source>
</evidence>
<evidence type="ECO:0000256" key="13">
    <source>
        <dbReference type="ARBA" id="ARBA00022840"/>
    </source>
</evidence>
<feature type="region of interest" description="Disordered" evidence="23">
    <location>
        <begin position="279"/>
        <end position="322"/>
    </location>
</feature>
<dbReference type="Pfam" id="PF02518">
    <property type="entry name" value="HATPase_c"/>
    <property type="match status" value="1"/>
</dbReference>
<evidence type="ECO:0000313" key="27">
    <source>
        <dbReference type="EMBL" id="MCP2313701.1"/>
    </source>
</evidence>
<evidence type="ECO:0000256" key="14">
    <source>
        <dbReference type="ARBA" id="ARBA00022842"/>
    </source>
</evidence>
<dbReference type="InterPro" id="IPR003661">
    <property type="entry name" value="HisK_dim/P_dom"/>
</dbReference>
<dbReference type="PRINTS" id="PR00344">
    <property type="entry name" value="BCTRLSENSOR"/>
</dbReference>
<feature type="domain" description="Histidine kinase" evidence="25">
    <location>
        <begin position="227"/>
        <end position="457"/>
    </location>
</feature>
<keyword evidence="18" id="KW-0346">Stress response</keyword>
<evidence type="ECO:0000256" key="6">
    <source>
        <dbReference type="ARBA" id="ARBA00022475"/>
    </source>
</evidence>
<comment type="cofactor">
    <cofactor evidence="2">
        <name>Mn(2+)</name>
        <dbReference type="ChEBI" id="CHEBI:29035"/>
    </cofactor>
</comment>
<keyword evidence="11 27" id="KW-0418">Kinase</keyword>
<evidence type="ECO:0000259" key="25">
    <source>
        <dbReference type="PROSITE" id="PS50109"/>
    </source>
</evidence>
<keyword evidence="19" id="KW-0843">Virulence</keyword>
<comment type="catalytic activity">
    <reaction evidence="1">
        <text>ATP + protein L-histidine = ADP + protein N-phospho-L-histidine.</text>
        <dbReference type="EC" id="2.7.13.3"/>
    </reaction>
</comment>
<evidence type="ECO:0000256" key="23">
    <source>
        <dbReference type="SAM" id="MobiDB-lite"/>
    </source>
</evidence>
<dbReference type="SMART" id="SM00387">
    <property type="entry name" value="HATPase_c"/>
    <property type="match status" value="1"/>
</dbReference>
<evidence type="ECO:0000256" key="21">
    <source>
        <dbReference type="ARBA" id="ARBA00040454"/>
    </source>
</evidence>
<evidence type="ECO:0000256" key="15">
    <source>
        <dbReference type="ARBA" id="ARBA00022912"/>
    </source>
</evidence>
<evidence type="ECO:0000256" key="1">
    <source>
        <dbReference type="ARBA" id="ARBA00000085"/>
    </source>
</evidence>
<dbReference type="InterPro" id="IPR003660">
    <property type="entry name" value="HAMP_dom"/>
</dbReference>
<dbReference type="PROSITE" id="PS50885">
    <property type="entry name" value="HAMP"/>
    <property type="match status" value="1"/>
</dbReference>
<evidence type="ECO:0000256" key="3">
    <source>
        <dbReference type="ARBA" id="ARBA00001946"/>
    </source>
</evidence>
<dbReference type="InterPro" id="IPR005467">
    <property type="entry name" value="His_kinase_dom"/>
</dbReference>
<dbReference type="RefSeq" id="WP_253803779.1">
    <property type="nucleotide sequence ID" value="NZ_JAMZDX010000007.1"/>
</dbReference>
<accession>A0ABT1J8D8</accession>
<feature type="compositionally biased region" description="Basic residues" evidence="23">
    <location>
        <begin position="464"/>
        <end position="483"/>
    </location>
</feature>
<evidence type="ECO:0000256" key="12">
    <source>
        <dbReference type="ARBA" id="ARBA00022801"/>
    </source>
</evidence>
<keyword evidence="8" id="KW-0808">Transferase</keyword>
<evidence type="ECO:0000256" key="11">
    <source>
        <dbReference type="ARBA" id="ARBA00022777"/>
    </source>
</evidence>
<sequence length="483" mass="49619">MRRSLAGVALAVTAMVALAFLIPLGVLVSAQARKQSTTAAEQRAAALAPVLALTTGTSDLTQAISSLDPGDGLGVRLPDGRQLGASHAPQQLVERAMRDGESIAQDVPGGWLYLQPVVLGQDRTAVVEEFVPQADLTRGVTASWAVMALLAVGLIGGSVLVADRLGAQVVRSSRTLSRASGALGGGDLETRVEPGGPPELQDAGRAFNAMADRMVSLLATERELVADLSHRLRTPLTALHLAADRMAPGHDADRITTAVAQLEDELASIIAAARTPLATGPMGRALDPGADPGAATGRRRTPAPARGAAGTPAAAPRTEAAETVRHRAAFWATLAGHQDRHCELEITTEDTPVDLPEDDLVAVVDSLVGNVFRHTPPGTPFALRVERSAHGVELSVEDAGPGITDPDGALARGTSTGSTGLGLDIARRAATATGGTLRIDRGPLGGARITLSLGLAAATATGARGRRRGARASARRHRTAPPA</sequence>
<comment type="subcellular location">
    <subcellularLocation>
        <location evidence="4">Cell membrane</location>
        <topology evidence="4">Multi-pass membrane protein</topology>
    </subcellularLocation>
</comment>
<evidence type="ECO:0000313" key="28">
    <source>
        <dbReference type="Proteomes" id="UP001206483"/>
    </source>
</evidence>
<dbReference type="InterPro" id="IPR036890">
    <property type="entry name" value="HATPase_C_sf"/>
</dbReference>
<dbReference type="SUPFAM" id="SSF55874">
    <property type="entry name" value="ATPase domain of HSP90 chaperone/DNA topoisomerase II/histidine kinase"/>
    <property type="match status" value="1"/>
</dbReference>
<keyword evidence="7" id="KW-0597">Phosphoprotein</keyword>
<evidence type="ECO:0000256" key="10">
    <source>
        <dbReference type="ARBA" id="ARBA00022741"/>
    </source>
</evidence>
<keyword evidence="10" id="KW-0547">Nucleotide-binding</keyword>
<evidence type="ECO:0000256" key="19">
    <source>
        <dbReference type="ARBA" id="ARBA00023026"/>
    </source>
</evidence>
<dbReference type="InterPro" id="IPR003594">
    <property type="entry name" value="HATPase_dom"/>
</dbReference>
<evidence type="ECO:0000259" key="26">
    <source>
        <dbReference type="PROSITE" id="PS50885"/>
    </source>
</evidence>
<dbReference type="EMBL" id="JAMZDX010000007">
    <property type="protein sequence ID" value="MCP2313701.1"/>
    <property type="molecule type" value="Genomic_DNA"/>
</dbReference>
<keyword evidence="12" id="KW-0378">Hydrolase</keyword>
<evidence type="ECO:0000256" key="17">
    <source>
        <dbReference type="ARBA" id="ARBA00023012"/>
    </source>
</evidence>
<comment type="cofactor">
    <cofactor evidence="3">
        <name>Mg(2+)</name>
        <dbReference type="ChEBI" id="CHEBI:18420"/>
    </cofactor>
</comment>
<keyword evidence="15" id="KW-0904">Protein phosphatase</keyword>
<dbReference type="EC" id="2.7.13.3" evidence="5"/>
<dbReference type="Pfam" id="PF00672">
    <property type="entry name" value="HAMP"/>
    <property type="match status" value="1"/>
</dbReference>
<evidence type="ECO:0000256" key="20">
    <source>
        <dbReference type="ARBA" id="ARBA00023211"/>
    </source>
</evidence>
<evidence type="ECO:0000256" key="5">
    <source>
        <dbReference type="ARBA" id="ARBA00012438"/>
    </source>
</evidence>
<keyword evidence="20" id="KW-0464">Manganese</keyword>
<name>A0ABT1J8D8_9ACTN</name>
<protein>
    <recommendedName>
        <fullName evidence="21">Signal transduction histidine-protein kinase/phosphatase MprB</fullName>
        <ecNumber evidence="5">2.7.13.3</ecNumber>
    </recommendedName>
    <alternativeName>
        <fullName evidence="22">Mycobacterial persistence regulator B</fullName>
    </alternativeName>
</protein>
<evidence type="ECO:0000256" key="4">
    <source>
        <dbReference type="ARBA" id="ARBA00004651"/>
    </source>
</evidence>
<evidence type="ECO:0000256" key="16">
    <source>
        <dbReference type="ARBA" id="ARBA00022989"/>
    </source>
</evidence>
<dbReference type="Proteomes" id="UP001206483">
    <property type="component" value="Unassembled WGS sequence"/>
</dbReference>
<dbReference type="CDD" id="cd00082">
    <property type="entry name" value="HisKA"/>
    <property type="match status" value="1"/>
</dbReference>
<keyword evidence="24" id="KW-0472">Membrane</keyword>
<feature type="transmembrane region" description="Helical" evidence="24">
    <location>
        <begin position="142"/>
        <end position="162"/>
    </location>
</feature>
<dbReference type="Gene3D" id="1.10.287.130">
    <property type="match status" value="1"/>
</dbReference>
<gene>
    <name evidence="27" type="ORF">FHR36_006900</name>
</gene>
<keyword evidence="9 24" id="KW-0812">Transmembrane</keyword>
<dbReference type="PANTHER" id="PTHR44936">
    <property type="entry name" value="SENSOR PROTEIN CREC"/>
    <property type="match status" value="1"/>
</dbReference>
<keyword evidence="17" id="KW-0902">Two-component regulatory system</keyword>
<evidence type="ECO:0000256" key="8">
    <source>
        <dbReference type="ARBA" id="ARBA00022679"/>
    </source>
</evidence>
<proteinExistence type="predicted"/>
<keyword evidence="13" id="KW-0067">ATP-binding</keyword>
<comment type="caution">
    <text evidence="27">The sequence shown here is derived from an EMBL/GenBank/DDBJ whole genome shotgun (WGS) entry which is preliminary data.</text>
</comment>
<dbReference type="PANTHER" id="PTHR44936:SF9">
    <property type="entry name" value="SENSOR PROTEIN CREC"/>
    <property type="match status" value="1"/>
</dbReference>
<dbReference type="InterPro" id="IPR036097">
    <property type="entry name" value="HisK_dim/P_sf"/>
</dbReference>
<evidence type="ECO:0000256" key="18">
    <source>
        <dbReference type="ARBA" id="ARBA00023016"/>
    </source>
</evidence>